<dbReference type="AlphaFoldDB" id="A0A812V8K5"/>
<dbReference type="EMBL" id="CAJNIZ010041335">
    <property type="protein sequence ID" value="CAE7613748.1"/>
    <property type="molecule type" value="Genomic_DNA"/>
</dbReference>
<dbReference type="Proteomes" id="UP000649617">
    <property type="component" value="Unassembled WGS sequence"/>
</dbReference>
<keyword evidence="2" id="KW-1185">Reference proteome</keyword>
<evidence type="ECO:0000313" key="1">
    <source>
        <dbReference type="EMBL" id="CAE7613748.1"/>
    </source>
</evidence>
<dbReference type="OrthoDB" id="438707at2759"/>
<name>A0A812V8K5_SYMPI</name>
<accession>A0A812V8K5</accession>
<protein>
    <submittedName>
        <fullName evidence="1">Uncharacterized protein</fullName>
    </submittedName>
</protein>
<reference evidence="1" key="1">
    <citation type="submission" date="2021-02" db="EMBL/GenBank/DDBJ databases">
        <authorList>
            <person name="Dougan E. K."/>
            <person name="Rhodes N."/>
            <person name="Thang M."/>
            <person name="Chan C."/>
        </authorList>
    </citation>
    <scope>NUCLEOTIDE SEQUENCE</scope>
</reference>
<gene>
    <name evidence="1" type="ORF">SPIL2461_LOCUS16148</name>
</gene>
<sequence>MGGELLLAGNNIRNQHAWRSVLTDFWQKYKAVDATHPVYQSMDSDYSNVIPYMIHGDEGRGRGKLPLLSIAFQGLMHSFCSRLLFTVFPSQCYAKKDKSIFGLLEALTADCKELFENGLQESKALKLRFTNLVNMTVFEHDKTPIQVQYDDRDYKLRFAYLGGKGDWVWLRKAFALAPGWSSKRICHLCDQEDLFVKAHGVGLSIV</sequence>
<proteinExistence type="predicted"/>
<evidence type="ECO:0000313" key="2">
    <source>
        <dbReference type="Proteomes" id="UP000649617"/>
    </source>
</evidence>
<organism evidence="1 2">
    <name type="scientific">Symbiodinium pilosum</name>
    <name type="common">Dinoflagellate</name>
    <dbReference type="NCBI Taxonomy" id="2952"/>
    <lineage>
        <taxon>Eukaryota</taxon>
        <taxon>Sar</taxon>
        <taxon>Alveolata</taxon>
        <taxon>Dinophyceae</taxon>
        <taxon>Suessiales</taxon>
        <taxon>Symbiodiniaceae</taxon>
        <taxon>Symbiodinium</taxon>
    </lineage>
</organism>
<comment type="caution">
    <text evidence="1">The sequence shown here is derived from an EMBL/GenBank/DDBJ whole genome shotgun (WGS) entry which is preliminary data.</text>
</comment>